<dbReference type="Proteomes" id="UP000046680">
    <property type="component" value="Unassembled WGS sequence"/>
</dbReference>
<evidence type="ECO:0000256" key="1">
    <source>
        <dbReference type="SAM" id="MobiDB-lite"/>
    </source>
</evidence>
<dbReference type="EMBL" id="CQQC01001136">
    <property type="protein sequence ID" value="CNV67252.1"/>
    <property type="molecule type" value="Genomic_DNA"/>
</dbReference>
<reference evidence="4 5" key="1">
    <citation type="submission" date="2015-03" db="EMBL/GenBank/DDBJ databases">
        <authorList>
            <consortium name="Pathogen Informatics"/>
        </authorList>
    </citation>
    <scope>NUCLEOTIDE SEQUENCE [LARGE SCALE GENOMIC DNA]</scope>
    <source>
        <strain evidence="2 5">C09601061</strain>
        <strain evidence="3 4">D00501624</strain>
    </source>
</reference>
<dbReference type="AlphaFoldDB" id="A0A654U5T6"/>
<protein>
    <submittedName>
        <fullName evidence="2">Uncharacterized protein</fullName>
    </submittedName>
</protein>
<evidence type="ECO:0000313" key="2">
    <source>
        <dbReference type="EMBL" id="CFR93021.1"/>
    </source>
</evidence>
<feature type="region of interest" description="Disordered" evidence="1">
    <location>
        <begin position="47"/>
        <end position="70"/>
    </location>
</feature>
<name>A0A654U5T6_MYCTX</name>
<gene>
    <name evidence="2" type="ORF">ERS007657_03041</name>
    <name evidence="3" type="ORF">ERS007661_02907</name>
</gene>
<dbReference type="EMBL" id="CGCX01001339">
    <property type="protein sequence ID" value="CFR93021.1"/>
    <property type="molecule type" value="Genomic_DNA"/>
</dbReference>
<evidence type="ECO:0000313" key="3">
    <source>
        <dbReference type="EMBL" id="CNV67252.1"/>
    </source>
</evidence>
<accession>A0A654U5T6</accession>
<evidence type="ECO:0000313" key="4">
    <source>
        <dbReference type="Proteomes" id="UP000039217"/>
    </source>
</evidence>
<dbReference type="Proteomes" id="UP000039217">
    <property type="component" value="Unassembled WGS sequence"/>
</dbReference>
<sequence>MALSYVVTEMAGDAVGDNCGLGFGEHGSLGQRFAIRQRQHGRIADGPHVVGASGQGARVHGYPPGFAETR</sequence>
<proteinExistence type="predicted"/>
<evidence type="ECO:0000313" key="5">
    <source>
        <dbReference type="Proteomes" id="UP000046680"/>
    </source>
</evidence>
<organism evidence="2 5">
    <name type="scientific">Mycobacterium tuberculosis</name>
    <dbReference type="NCBI Taxonomy" id="1773"/>
    <lineage>
        <taxon>Bacteria</taxon>
        <taxon>Bacillati</taxon>
        <taxon>Actinomycetota</taxon>
        <taxon>Actinomycetes</taxon>
        <taxon>Mycobacteriales</taxon>
        <taxon>Mycobacteriaceae</taxon>
        <taxon>Mycobacterium</taxon>
        <taxon>Mycobacterium tuberculosis complex</taxon>
    </lineage>
</organism>